<dbReference type="InterPro" id="IPR001789">
    <property type="entry name" value="Sig_transdc_resp-reg_receiver"/>
</dbReference>
<dbReference type="PANTHER" id="PTHR48111">
    <property type="entry name" value="REGULATOR OF RPOS"/>
    <property type="match status" value="1"/>
</dbReference>
<dbReference type="CDD" id="cd17574">
    <property type="entry name" value="REC_OmpR"/>
    <property type="match status" value="1"/>
</dbReference>
<dbReference type="EMBL" id="DXCV01000064">
    <property type="protein sequence ID" value="HIY88954.1"/>
    <property type="molecule type" value="Genomic_DNA"/>
</dbReference>
<dbReference type="Pfam" id="PF00486">
    <property type="entry name" value="Trans_reg_C"/>
    <property type="match status" value="1"/>
</dbReference>
<dbReference type="Gene3D" id="1.10.10.10">
    <property type="entry name" value="Winged helix-like DNA-binding domain superfamily/Winged helix DNA-binding domain"/>
    <property type="match status" value="1"/>
</dbReference>
<dbReference type="GO" id="GO:0000976">
    <property type="term" value="F:transcription cis-regulatory region binding"/>
    <property type="evidence" value="ECO:0007669"/>
    <property type="project" value="TreeGrafter"/>
</dbReference>
<dbReference type="Pfam" id="PF00072">
    <property type="entry name" value="Response_reg"/>
    <property type="match status" value="1"/>
</dbReference>
<feature type="domain" description="Response regulatory" evidence="6">
    <location>
        <begin position="5"/>
        <end position="119"/>
    </location>
</feature>
<dbReference type="Gene3D" id="3.40.50.2300">
    <property type="match status" value="1"/>
</dbReference>
<evidence type="ECO:0000256" key="4">
    <source>
        <dbReference type="PROSITE-ProRule" id="PRU00169"/>
    </source>
</evidence>
<feature type="DNA-binding region" description="OmpR/PhoB-type" evidence="5">
    <location>
        <begin position="130"/>
        <end position="229"/>
    </location>
</feature>
<dbReference type="InterPro" id="IPR039420">
    <property type="entry name" value="WalR-like"/>
</dbReference>
<proteinExistence type="predicted"/>
<evidence type="ECO:0000256" key="5">
    <source>
        <dbReference type="PROSITE-ProRule" id="PRU01091"/>
    </source>
</evidence>
<evidence type="ECO:0000256" key="3">
    <source>
        <dbReference type="ARBA" id="ARBA00023125"/>
    </source>
</evidence>
<dbReference type="CDD" id="cd00383">
    <property type="entry name" value="trans_reg_C"/>
    <property type="match status" value="1"/>
</dbReference>
<keyword evidence="1 4" id="KW-0597">Phosphoprotein</keyword>
<dbReference type="InterPro" id="IPR036388">
    <property type="entry name" value="WH-like_DNA-bd_sf"/>
</dbReference>
<dbReference type="GO" id="GO:0006355">
    <property type="term" value="P:regulation of DNA-templated transcription"/>
    <property type="evidence" value="ECO:0007669"/>
    <property type="project" value="InterPro"/>
</dbReference>
<keyword evidence="3 5" id="KW-0238">DNA-binding</keyword>
<organism evidence="8 9">
    <name type="scientific">Candidatus Bacteroides pullicola</name>
    <dbReference type="NCBI Taxonomy" id="2838475"/>
    <lineage>
        <taxon>Bacteria</taxon>
        <taxon>Pseudomonadati</taxon>
        <taxon>Bacteroidota</taxon>
        <taxon>Bacteroidia</taxon>
        <taxon>Bacteroidales</taxon>
        <taxon>Bacteroidaceae</taxon>
        <taxon>Bacteroides</taxon>
    </lineage>
</organism>
<sequence length="229" mass="25743">MSKIHVLVVEDEPTLARIIKDALEANDFKVSLAADGAAGLEAFARVAPDILVADIMMPQLSGLDMVRKIRETDRHTPILFLTAKSTVDDVVEGFHAGGNDYLKKPFGMKELMVRIIALLGRITPTPVPQREKVSIGNYLFDPGKRTLVYLPTGESHELPNRESEILQRLCSHPHAIVPAKDILLDLWGDDDFFCTRSFQTLISRLRRRLAKDPDVKLINQRGEGYRLLY</sequence>
<evidence type="ECO:0000259" key="7">
    <source>
        <dbReference type="PROSITE" id="PS51755"/>
    </source>
</evidence>
<dbReference type="SUPFAM" id="SSF52172">
    <property type="entry name" value="CheY-like"/>
    <property type="match status" value="1"/>
</dbReference>
<dbReference type="SMART" id="SM00862">
    <property type="entry name" value="Trans_reg_C"/>
    <property type="match status" value="1"/>
</dbReference>
<evidence type="ECO:0000313" key="9">
    <source>
        <dbReference type="Proteomes" id="UP000886851"/>
    </source>
</evidence>
<dbReference type="InterPro" id="IPR001867">
    <property type="entry name" value="OmpR/PhoB-type_DNA-bd"/>
</dbReference>
<name>A0A9D1ZJX5_9BACE</name>
<evidence type="ECO:0000259" key="6">
    <source>
        <dbReference type="PROSITE" id="PS50110"/>
    </source>
</evidence>
<dbReference type="PROSITE" id="PS51755">
    <property type="entry name" value="OMPR_PHOB"/>
    <property type="match status" value="1"/>
</dbReference>
<reference evidence="8" key="1">
    <citation type="journal article" date="2021" name="PeerJ">
        <title>Extensive microbial diversity within the chicken gut microbiome revealed by metagenomics and culture.</title>
        <authorList>
            <person name="Gilroy R."/>
            <person name="Ravi A."/>
            <person name="Getino M."/>
            <person name="Pursley I."/>
            <person name="Horton D.L."/>
            <person name="Alikhan N.F."/>
            <person name="Baker D."/>
            <person name="Gharbi K."/>
            <person name="Hall N."/>
            <person name="Watson M."/>
            <person name="Adriaenssens E.M."/>
            <person name="Foster-Nyarko E."/>
            <person name="Jarju S."/>
            <person name="Secka A."/>
            <person name="Antonio M."/>
            <person name="Oren A."/>
            <person name="Chaudhuri R.R."/>
            <person name="La Ragione R."/>
            <person name="Hildebrand F."/>
            <person name="Pallen M.J."/>
        </authorList>
    </citation>
    <scope>NUCLEOTIDE SEQUENCE</scope>
    <source>
        <strain evidence="8">Gambia2-208</strain>
    </source>
</reference>
<dbReference type="PANTHER" id="PTHR48111:SF40">
    <property type="entry name" value="PHOSPHATE REGULON TRANSCRIPTIONAL REGULATORY PROTEIN PHOB"/>
    <property type="match status" value="1"/>
</dbReference>
<comment type="caution">
    <text evidence="8">The sequence shown here is derived from an EMBL/GenBank/DDBJ whole genome shotgun (WGS) entry which is preliminary data.</text>
</comment>
<dbReference type="PROSITE" id="PS50110">
    <property type="entry name" value="RESPONSE_REGULATORY"/>
    <property type="match status" value="1"/>
</dbReference>
<accession>A0A9D1ZJX5</accession>
<protein>
    <submittedName>
        <fullName evidence="8">Response regulator transcription factor</fullName>
    </submittedName>
</protein>
<dbReference type="SUPFAM" id="SSF46894">
    <property type="entry name" value="C-terminal effector domain of the bipartite response regulators"/>
    <property type="match status" value="1"/>
</dbReference>
<evidence type="ECO:0000256" key="2">
    <source>
        <dbReference type="ARBA" id="ARBA00023012"/>
    </source>
</evidence>
<dbReference type="AlphaFoldDB" id="A0A9D1ZJX5"/>
<dbReference type="Proteomes" id="UP000886851">
    <property type="component" value="Unassembled WGS sequence"/>
</dbReference>
<feature type="domain" description="OmpR/PhoB-type" evidence="7">
    <location>
        <begin position="130"/>
        <end position="229"/>
    </location>
</feature>
<dbReference type="SMART" id="SM00448">
    <property type="entry name" value="REC"/>
    <property type="match status" value="1"/>
</dbReference>
<dbReference type="GO" id="GO:0005829">
    <property type="term" value="C:cytosol"/>
    <property type="evidence" value="ECO:0007669"/>
    <property type="project" value="TreeGrafter"/>
</dbReference>
<keyword evidence="2" id="KW-0902">Two-component regulatory system</keyword>
<evidence type="ECO:0000313" key="8">
    <source>
        <dbReference type="EMBL" id="HIY88954.1"/>
    </source>
</evidence>
<feature type="modified residue" description="4-aspartylphosphate" evidence="4">
    <location>
        <position position="54"/>
    </location>
</feature>
<dbReference type="InterPro" id="IPR016032">
    <property type="entry name" value="Sig_transdc_resp-reg_C-effctor"/>
</dbReference>
<dbReference type="GO" id="GO:0032993">
    <property type="term" value="C:protein-DNA complex"/>
    <property type="evidence" value="ECO:0007669"/>
    <property type="project" value="TreeGrafter"/>
</dbReference>
<evidence type="ECO:0000256" key="1">
    <source>
        <dbReference type="ARBA" id="ARBA00022553"/>
    </source>
</evidence>
<gene>
    <name evidence="8" type="ORF">H9824_09650</name>
</gene>
<dbReference type="InterPro" id="IPR011006">
    <property type="entry name" value="CheY-like_superfamily"/>
</dbReference>
<dbReference type="GO" id="GO:0000156">
    <property type="term" value="F:phosphorelay response regulator activity"/>
    <property type="evidence" value="ECO:0007669"/>
    <property type="project" value="TreeGrafter"/>
</dbReference>
<reference evidence="8" key="2">
    <citation type="submission" date="2021-04" db="EMBL/GenBank/DDBJ databases">
        <authorList>
            <person name="Gilroy R."/>
        </authorList>
    </citation>
    <scope>NUCLEOTIDE SEQUENCE</scope>
    <source>
        <strain evidence="8">Gambia2-208</strain>
    </source>
</reference>